<dbReference type="EMBL" id="KC248424">
    <property type="protein sequence ID" value="AGG39827.1"/>
    <property type="molecule type" value="Genomic_DNA"/>
</dbReference>
<reference evidence="4" key="1">
    <citation type="submission" date="2012-11" db="EMBL/GenBank/DDBJ databases">
        <title>Investigation of viruses associated with Diporeia sp. from the Laurentian Great Lakes and Owasco Lake, NY as a potential stressor of declining populations.</title>
        <authorList>
            <person name="Hewson I."/>
            <person name="Rudstam L.G."/>
        </authorList>
    </citation>
    <scope>NUCLEOTIDE SEQUENCE</scope>
    <source>
        <strain evidence="4">LM21832</strain>
    </source>
</reference>
<dbReference type="InterPro" id="IPR003383">
    <property type="entry name" value="Circovirus_capsid"/>
</dbReference>
<dbReference type="InterPro" id="IPR038652">
    <property type="entry name" value="Circovirus_capsid_sf"/>
</dbReference>
<comment type="similarity">
    <text evidence="1">Belongs to the circoviridae capsid protein family.</text>
</comment>
<dbReference type="Gene3D" id="2.60.120.950">
    <property type="entry name" value="Circovirus capsid protein"/>
    <property type="match status" value="1"/>
</dbReference>
<protein>
    <submittedName>
        <fullName evidence="4">Capsid protein</fullName>
    </submittedName>
</protein>
<sequence length="216" mass="25098">MVFRKRYTSKRRPRRGKKMMRRKRRVPRTINQNSITIWQSNLNDTIISNSSAAVTTGSFTFQLSFVQNYNTYVQIYDYYKINKVSLKFYPVTADNRDYSSSTPNLAQNLPYFYTCIDRDDNTAPFDAAEVRAYGNSKTRHCNRPFTMNIKPSVLSVIYNSITSNAYKITPSTKLDLGYPFVPHFGIKYAMDACSPTGAYTYRVEIDYNITYSGRRK</sequence>
<evidence type="ECO:0000256" key="3">
    <source>
        <dbReference type="SAM" id="MobiDB-lite"/>
    </source>
</evidence>
<feature type="region of interest" description="Disordered" evidence="3">
    <location>
        <begin position="1"/>
        <end position="25"/>
    </location>
</feature>
<proteinExistence type="inferred from homology"/>
<dbReference type="GO" id="GO:0019069">
    <property type="term" value="P:viral capsid assembly"/>
    <property type="evidence" value="ECO:0007669"/>
    <property type="project" value="InterPro"/>
</dbReference>
<evidence type="ECO:0000256" key="1">
    <source>
        <dbReference type="ARBA" id="ARBA00010301"/>
    </source>
</evidence>
<accession>M1TG64</accession>
<comment type="subunit">
    <text evidence="2">Homomultimer. Assembles in the nucleus, presumably in an immature form, then migrates to the cytoplasm once assembled as mature virion. Interacts with Rep; this interaction relocates Rep into the nucleus.</text>
</comment>
<dbReference type="Pfam" id="PF02443">
    <property type="entry name" value="Circo_capsid"/>
    <property type="match status" value="1"/>
</dbReference>
<evidence type="ECO:0000313" key="4">
    <source>
        <dbReference type="EMBL" id="AGG39827.1"/>
    </source>
</evidence>
<name>M1TG64_9VIRU</name>
<evidence type="ECO:0000256" key="2">
    <source>
        <dbReference type="ARBA" id="ARBA00046863"/>
    </source>
</evidence>
<organism evidence="4">
    <name type="scientific">Diporeia sp. associated circular virus</name>
    <dbReference type="NCBI Taxonomy" id="1299317"/>
    <lineage>
        <taxon>Viruses</taxon>
    </lineage>
</organism>